<keyword evidence="6" id="KW-0408">Iron</keyword>
<keyword evidence="8" id="KW-0732">Signal</keyword>
<accession>A0A8H4N6K9</accession>
<evidence type="ECO:0000313" key="10">
    <source>
        <dbReference type="EMBL" id="KAF4304692.1"/>
    </source>
</evidence>
<dbReference type="Gene3D" id="1.10.489.10">
    <property type="entry name" value="Chloroperoxidase-like"/>
    <property type="match status" value="1"/>
</dbReference>
<dbReference type="Proteomes" id="UP000572817">
    <property type="component" value="Unassembled WGS sequence"/>
</dbReference>
<feature type="chain" id="PRO_5034172618" evidence="8">
    <location>
        <begin position="20"/>
        <end position="448"/>
    </location>
</feature>
<dbReference type="OrthoDB" id="407298at2759"/>
<keyword evidence="2" id="KW-0575">Peroxidase</keyword>
<evidence type="ECO:0000256" key="7">
    <source>
        <dbReference type="ARBA" id="ARBA00025795"/>
    </source>
</evidence>
<keyword evidence="5" id="KW-0560">Oxidoreductase</keyword>
<keyword evidence="3" id="KW-0349">Heme</keyword>
<evidence type="ECO:0000256" key="3">
    <source>
        <dbReference type="ARBA" id="ARBA00022617"/>
    </source>
</evidence>
<comment type="cofactor">
    <cofactor evidence="1">
        <name>heme b</name>
        <dbReference type="ChEBI" id="CHEBI:60344"/>
    </cofactor>
</comment>
<gene>
    <name evidence="10" type="ORF">GTA08_BOTSDO08078</name>
</gene>
<evidence type="ECO:0000313" key="11">
    <source>
        <dbReference type="Proteomes" id="UP000572817"/>
    </source>
</evidence>
<proteinExistence type="inferred from homology"/>
<evidence type="ECO:0000259" key="9">
    <source>
        <dbReference type="PROSITE" id="PS51405"/>
    </source>
</evidence>
<dbReference type="AlphaFoldDB" id="A0A8H4N6K9"/>
<dbReference type="PANTHER" id="PTHR33577:SF1">
    <property type="entry name" value="HEME HALOPEROXIDASE FAMILY PROFILE DOMAIN-CONTAINING PROTEIN"/>
    <property type="match status" value="1"/>
</dbReference>
<evidence type="ECO:0000256" key="1">
    <source>
        <dbReference type="ARBA" id="ARBA00001970"/>
    </source>
</evidence>
<dbReference type="InterPro" id="IPR036851">
    <property type="entry name" value="Chloroperoxidase-like_sf"/>
</dbReference>
<evidence type="ECO:0000256" key="2">
    <source>
        <dbReference type="ARBA" id="ARBA00022559"/>
    </source>
</evidence>
<dbReference type="SUPFAM" id="SSF47571">
    <property type="entry name" value="Cloroperoxidase"/>
    <property type="match status" value="1"/>
</dbReference>
<dbReference type="InterPro" id="IPR000028">
    <property type="entry name" value="Chloroperoxidase"/>
</dbReference>
<name>A0A8H4N6K9_9PEZI</name>
<feature type="domain" description="Heme haloperoxidase family profile" evidence="9">
    <location>
        <begin position="69"/>
        <end position="324"/>
    </location>
</feature>
<evidence type="ECO:0000256" key="4">
    <source>
        <dbReference type="ARBA" id="ARBA00022723"/>
    </source>
</evidence>
<reference evidence="10" key="1">
    <citation type="submission" date="2020-04" db="EMBL/GenBank/DDBJ databases">
        <title>Genome Assembly and Annotation of Botryosphaeria dothidea sdau 11-99, a Latent Pathogen of Apple Fruit Ring Rot in China.</title>
        <authorList>
            <person name="Yu C."/>
            <person name="Diao Y."/>
            <person name="Lu Q."/>
            <person name="Zhao J."/>
            <person name="Cui S."/>
            <person name="Peng C."/>
            <person name="He B."/>
            <person name="Liu H."/>
        </authorList>
    </citation>
    <scope>NUCLEOTIDE SEQUENCE [LARGE SCALE GENOMIC DNA]</scope>
    <source>
        <strain evidence="10">Sdau11-99</strain>
    </source>
</reference>
<dbReference type="PANTHER" id="PTHR33577">
    <property type="entry name" value="STERIGMATOCYSTIN BIOSYNTHESIS PEROXIDASE STCC-RELATED"/>
    <property type="match status" value="1"/>
</dbReference>
<dbReference type="GO" id="GO:0046872">
    <property type="term" value="F:metal ion binding"/>
    <property type="evidence" value="ECO:0007669"/>
    <property type="project" value="UniProtKB-KW"/>
</dbReference>
<comment type="similarity">
    <text evidence="7">Belongs to the chloroperoxidase family.</text>
</comment>
<feature type="signal peptide" evidence="8">
    <location>
        <begin position="1"/>
        <end position="19"/>
    </location>
</feature>
<dbReference type="Pfam" id="PF01328">
    <property type="entry name" value="Peroxidase_2"/>
    <property type="match status" value="1"/>
</dbReference>
<comment type="caution">
    <text evidence="10">The sequence shown here is derived from an EMBL/GenBank/DDBJ whole genome shotgun (WGS) entry which is preliminary data.</text>
</comment>
<keyword evidence="11" id="KW-1185">Reference proteome</keyword>
<evidence type="ECO:0000256" key="6">
    <source>
        <dbReference type="ARBA" id="ARBA00023004"/>
    </source>
</evidence>
<dbReference type="EMBL" id="WWBZ02000051">
    <property type="protein sequence ID" value="KAF4304692.1"/>
    <property type="molecule type" value="Genomic_DNA"/>
</dbReference>
<evidence type="ECO:0000256" key="5">
    <source>
        <dbReference type="ARBA" id="ARBA00023002"/>
    </source>
</evidence>
<organism evidence="10 11">
    <name type="scientific">Botryosphaeria dothidea</name>
    <dbReference type="NCBI Taxonomy" id="55169"/>
    <lineage>
        <taxon>Eukaryota</taxon>
        <taxon>Fungi</taxon>
        <taxon>Dikarya</taxon>
        <taxon>Ascomycota</taxon>
        <taxon>Pezizomycotina</taxon>
        <taxon>Dothideomycetes</taxon>
        <taxon>Dothideomycetes incertae sedis</taxon>
        <taxon>Botryosphaeriales</taxon>
        <taxon>Botryosphaeriaceae</taxon>
        <taxon>Botryosphaeria</taxon>
    </lineage>
</organism>
<keyword evidence="4" id="KW-0479">Metal-binding</keyword>
<sequence>MKCISIVTFLLAIVTMTMAQEEWDHTSWFKNRKYPVGADHTNASPDQIPASGSNSTPFDAHDQLVDINSVHEFIHPGPQDARGPCSALNALANHGYISHDGVTNFDELRDALVDVFAFDVGMAEFFLWHALAASGSADMWTLSIGGHHPRTELNATYNLTGPTRGLSGTHVNFETDGSPTRWDLYDPRSGDPDDVNMNIDFFKQLYDRLAGVADDEVDYNLTIVTQYKLDRILDSVKNNPNMFMSPSNAVIGSTVSYLLISNVLANHSAEKPDGRLDRETLKSFFAVTEDHQGGLQYTPGAEQIPCNWYRRHSSRPYTIQDLNEDIRYMFTRNPDLLNKYFVGGNANSTAGNWVSLDIGKMSGGNYTLDSILSKPNHPICFAVASGPEFTAPYIKALYKDVVPIYDLLDEKVVPLTKPLNCPHWYHLDYSLFDELKGYKMSLTWDEER</sequence>
<dbReference type="PROSITE" id="PS51405">
    <property type="entry name" value="HEME_HALOPEROXIDASE"/>
    <property type="match status" value="1"/>
</dbReference>
<evidence type="ECO:0000256" key="8">
    <source>
        <dbReference type="SAM" id="SignalP"/>
    </source>
</evidence>
<protein>
    <submittedName>
        <fullName evidence="10">Oxidase protein</fullName>
    </submittedName>
</protein>
<dbReference type="GO" id="GO:0004601">
    <property type="term" value="F:peroxidase activity"/>
    <property type="evidence" value="ECO:0007669"/>
    <property type="project" value="UniProtKB-KW"/>
</dbReference>